<evidence type="ECO:0000256" key="3">
    <source>
        <dbReference type="ARBA" id="ARBA00022827"/>
    </source>
</evidence>
<dbReference type="Pfam" id="PF03450">
    <property type="entry name" value="CO_deh_flav_C"/>
    <property type="match status" value="1"/>
</dbReference>
<dbReference type="KEGG" id="niy:FQ775_12740"/>
<dbReference type="PROSITE" id="PS00197">
    <property type="entry name" value="2FE2S_FER_1"/>
    <property type="match status" value="1"/>
</dbReference>
<feature type="domain" description="2Fe-2S ferredoxin-type" evidence="6">
    <location>
        <begin position="1"/>
        <end position="76"/>
    </location>
</feature>
<evidence type="ECO:0000256" key="4">
    <source>
        <dbReference type="ARBA" id="ARBA00023002"/>
    </source>
</evidence>
<evidence type="ECO:0000313" key="9">
    <source>
        <dbReference type="Proteomes" id="UP000321389"/>
    </source>
</evidence>
<dbReference type="PANTHER" id="PTHR42659:SF2">
    <property type="entry name" value="XANTHINE DEHYDROGENASE SUBUNIT C-RELATED"/>
    <property type="match status" value="1"/>
</dbReference>
<dbReference type="SMART" id="SM01092">
    <property type="entry name" value="CO_deh_flav_C"/>
    <property type="match status" value="1"/>
</dbReference>
<evidence type="ECO:0000256" key="2">
    <source>
        <dbReference type="ARBA" id="ARBA00022723"/>
    </source>
</evidence>
<protein>
    <submittedName>
        <fullName evidence="8">2Fe-2S iron-sulfur cluster binding domain-containing protein</fullName>
    </submittedName>
</protein>
<dbReference type="GO" id="GO:0051537">
    <property type="term" value="F:2 iron, 2 sulfur cluster binding"/>
    <property type="evidence" value="ECO:0007669"/>
    <property type="project" value="InterPro"/>
</dbReference>
<dbReference type="InterPro" id="IPR002346">
    <property type="entry name" value="Mopterin_DH_FAD-bd"/>
</dbReference>
<dbReference type="GO" id="GO:0046872">
    <property type="term" value="F:metal ion binding"/>
    <property type="evidence" value="ECO:0007669"/>
    <property type="project" value="UniProtKB-KW"/>
</dbReference>
<dbReference type="SUPFAM" id="SSF55447">
    <property type="entry name" value="CO dehydrogenase flavoprotein C-terminal domain-like"/>
    <property type="match status" value="1"/>
</dbReference>
<dbReference type="Pfam" id="PF00111">
    <property type="entry name" value="Fer2"/>
    <property type="match status" value="1"/>
</dbReference>
<dbReference type="Gene3D" id="3.30.390.50">
    <property type="entry name" value="CO dehydrogenase flavoprotein, C-terminal domain"/>
    <property type="match status" value="1"/>
</dbReference>
<dbReference type="SUPFAM" id="SSF56176">
    <property type="entry name" value="FAD-binding/transporter-associated domain-like"/>
    <property type="match status" value="1"/>
</dbReference>
<gene>
    <name evidence="8" type="ORF">FQ775_12740</name>
</gene>
<dbReference type="Proteomes" id="UP000321389">
    <property type="component" value="Chromosome"/>
</dbReference>
<keyword evidence="2" id="KW-0479">Metal-binding</keyword>
<keyword evidence="1" id="KW-0285">Flavoprotein</keyword>
<dbReference type="Gene3D" id="3.10.20.30">
    <property type="match status" value="1"/>
</dbReference>
<dbReference type="InterPro" id="IPR036884">
    <property type="entry name" value="2Fe-2S-bd_dom_sf"/>
</dbReference>
<dbReference type="PROSITE" id="PS51085">
    <property type="entry name" value="2FE2S_FER_2"/>
    <property type="match status" value="1"/>
</dbReference>
<evidence type="ECO:0000313" key="8">
    <source>
        <dbReference type="EMBL" id="QDZ01174.1"/>
    </source>
</evidence>
<evidence type="ECO:0000259" key="7">
    <source>
        <dbReference type="PROSITE" id="PS51387"/>
    </source>
</evidence>
<sequence>MSVLTVNGVSHAVQDAWHRTLLEVLRDDLDLKGAKLGCGEGECGACTVLVDGLPVCACLQLAGSVAGREVVTVEAFAETPLGSRITQALAAGGAVQCGFCTPGIVMASAGHFASPPPRELTAALEGNLCRCTGYAKIRAALEGLEGGPLPRTRPRPEITLERALALLSDDPGLIPVGGGTDLLVRHEHDLHGRSFLDLTRISDHEMTMVRELDKRLSIGALVTWSDILTDPAIAEKLPMLAQAAATIGGAQIRNTGTIGGNLATASPAGDGLPVLMALGAEIVLARRSHRRVLPLGDFLVGPGKTALQPGEVIVNVSVPWPARGTVQIFRKVGPRRAQAISKVSMALVARPEGGRISALKMAFGAVGPVPMTCERTTALLTSERLTSELEWRVRATLDAEIAPIDDYRSTAAYRRKVAANLLIEAVRTVADAG</sequence>
<dbReference type="GO" id="GO:0016491">
    <property type="term" value="F:oxidoreductase activity"/>
    <property type="evidence" value="ECO:0007669"/>
    <property type="project" value="UniProtKB-KW"/>
</dbReference>
<dbReference type="SUPFAM" id="SSF47741">
    <property type="entry name" value="CO dehydrogenase ISP C-domain like"/>
    <property type="match status" value="1"/>
</dbReference>
<dbReference type="PROSITE" id="PS51387">
    <property type="entry name" value="FAD_PCMH"/>
    <property type="match status" value="1"/>
</dbReference>
<organism evidence="8 9">
    <name type="scientific">Nitratireductor mangrovi</name>
    <dbReference type="NCBI Taxonomy" id="2599600"/>
    <lineage>
        <taxon>Bacteria</taxon>
        <taxon>Pseudomonadati</taxon>
        <taxon>Pseudomonadota</taxon>
        <taxon>Alphaproteobacteria</taxon>
        <taxon>Hyphomicrobiales</taxon>
        <taxon>Phyllobacteriaceae</taxon>
        <taxon>Nitratireductor</taxon>
    </lineage>
</organism>
<accession>A0A5B8KZJ3</accession>
<dbReference type="InterPro" id="IPR001041">
    <property type="entry name" value="2Fe-2S_ferredoxin-type"/>
</dbReference>
<dbReference type="GO" id="GO:0071949">
    <property type="term" value="F:FAD binding"/>
    <property type="evidence" value="ECO:0007669"/>
    <property type="project" value="InterPro"/>
</dbReference>
<dbReference type="InterPro" id="IPR012675">
    <property type="entry name" value="Beta-grasp_dom_sf"/>
</dbReference>
<keyword evidence="3" id="KW-0274">FAD</keyword>
<evidence type="ECO:0000259" key="6">
    <source>
        <dbReference type="PROSITE" id="PS51085"/>
    </source>
</evidence>
<dbReference type="InterPro" id="IPR016166">
    <property type="entry name" value="FAD-bd_PCMH"/>
</dbReference>
<dbReference type="Pfam" id="PF00941">
    <property type="entry name" value="FAD_binding_5"/>
    <property type="match status" value="1"/>
</dbReference>
<dbReference type="InterPro" id="IPR006058">
    <property type="entry name" value="2Fe2S_fd_BS"/>
</dbReference>
<evidence type="ECO:0000256" key="1">
    <source>
        <dbReference type="ARBA" id="ARBA00022630"/>
    </source>
</evidence>
<dbReference type="Gene3D" id="1.10.150.120">
    <property type="entry name" value="[2Fe-2S]-binding domain"/>
    <property type="match status" value="1"/>
</dbReference>
<dbReference type="OrthoDB" id="9792018at2"/>
<dbReference type="AlphaFoldDB" id="A0A5B8KZJ3"/>
<dbReference type="InterPro" id="IPR016169">
    <property type="entry name" value="FAD-bd_PCMH_sub2"/>
</dbReference>
<name>A0A5B8KZJ3_9HYPH</name>
<dbReference type="InterPro" id="IPR051312">
    <property type="entry name" value="Diverse_Substr_Oxidored"/>
</dbReference>
<dbReference type="InterPro" id="IPR005107">
    <property type="entry name" value="CO_DH_flav_C"/>
</dbReference>
<dbReference type="InterPro" id="IPR036318">
    <property type="entry name" value="FAD-bd_PCMH-like_sf"/>
</dbReference>
<evidence type="ECO:0000256" key="5">
    <source>
        <dbReference type="ARBA" id="ARBA00023004"/>
    </source>
</evidence>
<dbReference type="RefSeq" id="WP_146299819.1">
    <property type="nucleotide sequence ID" value="NZ_CP042301.2"/>
</dbReference>
<dbReference type="CDD" id="cd00207">
    <property type="entry name" value="fer2"/>
    <property type="match status" value="1"/>
</dbReference>
<dbReference type="EMBL" id="CP042301">
    <property type="protein sequence ID" value="QDZ01174.1"/>
    <property type="molecule type" value="Genomic_DNA"/>
</dbReference>
<dbReference type="InterPro" id="IPR036683">
    <property type="entry name" value="CO_DH_flav_C_dom_sf"/>
</dbReference>
<dbReference type="SUPFAM" id="SSF54292">
    <property type="entry name" value="2Fe-2S ferredoxin-like"/>
    <property type="match status" value="1"/>
</dbReference>
<dbReference type="InterPro" id="IPR036010">
    <property type="entry name" value="2Fe-2S_ferredoxin-like_sf"/>
</dbReference>
<keyword evidence="5" id="KW-0408">Iron</keyword>
<feature type="domain" description="FAD-binding PCMH-type" evidence="7">
    <location>
        <begin position="144"/>
        <end position="323"/>
    </location>
</feature>
<keyword evidence="4" id="KW-0560">Oxidoreductase</keyword>
<proteinExistence type="predicted"/>
<keyword evidence="9" id="KW-1185">Reference proteome</keyword>
<dbReference type="Gene3D" id="3.30.465.10">
    <property type="match status" value="1"/>
</dbReference>
<dbReference type="InterPro" id="IPR002888">
    <property type="entry name" value="2Fe-2S-bd"/>
</dbReference>
<reference evidence="8" key="1">
    <citation type="submission" date="2020-04" db="EMBL/GenBank/DDBJ databases">
        <title>Nitratireductor sp. nov. isolated from mangrove soil.</title>
        <authorList>
            <person name="Ye Y."/>
        </authorList>
    </citation>
    <scope>NUCLEOTIDE SEQUENCE</scope>
    <source>
        <strain evidence="8">SY7</strain>
    </source>
</reference>
<dbReference type="PANTHER" id="PTHR42659">
    <property type="entry name" value="XANTHINE DEHYDROGENASE SUBUNIT C-RELATED"/>
    <property type="match status" value="1"/>
</dbReference>
<dbReference type="Pfam" id="PF01799">
    <property type="entry name" value="Fer2_2"/>
    <property type="match status" value="1"/>
</dbReference>